<dbReference type="eggNOG" id="COG1802">
    <property type="taxonomic scope" value="Bacteria"/>
</dbReference>
<dbReference type="AlphaFoldDB" id="E3H6I8"/>
<proteinExistence type="predicted"/>
<dbReference type="RefSeq" id="WP_013386544.1">
    <property type="nucleotide sequence ID" value="NC_014632.1"/>
</dbReference>
<dbReference type="SUPFAM" id="SSF46785">
    <property type="entry name" value="Winged helix' DNA-binding domain"/>
    <property type="match status" value="1"/>
</dbReference>
<evidence type="ECO:0000256" key="1">
    <source>
        <dbReference type="ARBA" id="ARBA00023015"/>
    </source>
</evidence>
<dbReference type="InterPro" id="IPR011711">
    <property type="entry name" value="GntR_C"/>
</dbReference>
<dbReference type="SMART" id="SM00345">
    <property type="entry name" value="HTH_GNTR"/>
    <property type="match status" value="1"/>
</dbReference>
<dbReference type="PROSITE" id="PS50949">
    <property type="entry name" value="HTH_GNTR"/>
    <property type="match status" value="1"/>
</dbReference>
<dbReference type="KEGG" id="ipo:Ilyop_0084"/>
<dbReference type="GO" id="GO:0003677">
    <property type="term" value="F:DNA binding"/>
    <property type="evidence" value="ECO:0007669"/>
    <property type="project" value="UniProtKB-KW"/>
</dbReference>
<evidence type="ECO:0000256" key="2">
    <source>
        <dbReference type="ARBA" id="ARBA00023125"/>
    </source>
</evidence>
<dbReference type="OrthoDB" id="389878at2"/>
<dbReference type="InterPro" id="IPR000524">
    <property type="entry name" value="Tscrpt_reg_HTH_GntR"/>
</dbReference>
<accession>E3H6I8</accession>
<organism evidence="5 6">
    <name type="scientific">Ilyobacter polytropus (strain ATCC 51220 / DSM 2926 / LMG 16218 / CuHBu1)</name>
    <dbReference type="NCBI Taxonomy" id="572544"/>
    <lineage>
        <taxon>Bacteria</taxon>
        <taxon>Fusobacteriati</taxon>
        <taxon>Fusobacteriota</taxon>
        <taxon>Fusobacteriia</taxon>
        <taxon>Fusobacteriales</taxon>
        <taxon>Fusobacteriaceae</taxon>
        <taxon>Ilyobacter</taxon>
    </lineage>
</organism>
<dbReference type="InterPro" id="IPR036388">
    <property type="entry name" value="WH-like_DNA-bd_sf"/>
</dbReference>
<dbReference type="Gene3D" id="1.10.10.10">
    <property type="entry name" value="Winged helix-like DNA-binding domain superfamily/Winged helix DNA-binding domain"/>
    <property type="match status" value="1"/>
</dbReference>
<evidence type="ECO:0000313" key="6">
    <source>
        <dbReference type="Proteomes" id="UP000006875"/>
    </source>
</evidence>
<dbReference type="PANTHER" id="PTHR43537:SF24">
    <property type="entry name" value="GLUCONATE OPERON TRANSCRIPTIONAL REPRESSOR"/>
    <property type="match status" value="1"/>
</dbReference>
<dbReference type="SMART" id="SM00895">
    <property type="entry name" value="FCD"/>
    <property type="match status" value="1"/>
</dbReference>
<dbReference type="Proteomes" id="UP000006875">
    <property type="component" value="Chromosome"/>
</dbReference>
<dbReference type="Pfam" id="PF00392">
    <property type="entry name" value="GntR"/>
    <property type="match status" value="1"/>
</dbReference>
<keyword evidence="1" id="KW-0805">Transcription regulation</keyword>
<gene>
    <name evidence="5" type="ordered locus">Ilyop_0084</name>
</gene>
<protein>
    <submittedName>
        <fullName evidence="5">Transcriptional regulator, GntR family</fullName>
    </submittedName>
</protein>
<dbReference type="GO" id="GO:0003700">
    <property type="term" value="F:DNA-binding transcription factor activity"/>
    <property type="evidence" value="ECO:0007669"/>
    <property type="project" value="InterPro"/>
</dbReference>
<reference evidence="5 6" key="1">
    <citation type="journal article" date="2010" name="Stand. Genomic Sci.">
        <title>Complete genome sequence of Ilyobacter polytropus type strain (CuHbu1).</title>
        <authorList>
            <person name="Sikorski J."/>
            <person name="Chertkov O."/>
            <person name="Lapidus A."/>
            <person name="Nolan M."/>
            <person name="Lucas S."/>
            <person name="Del Rio T.G."/>
            <person name="Tice H."/>
            <person name="Cheng J.F."/>
            <person name="Tapia R."/>
            <person name="Han C."/>
            <person name="Goodwin L."/>
            <person name="Pitluck S."/>
            <person name="Liolios K."/>
            <person name="Ivanova N."/>
            <person name="Mavromatis K."/>
            <person name="Mikhailova N."/>
            <person name="Pati A."/>
            <person name="Chen A."/>
            <person name="Palaniappan K."/>
            <person name="Land M."/>
            <person name="Hauser L."/>
            <person name="Chang Y.J."/>
            <person name="Jeffries C.D."/>
            <person name="Brambilla E."/>
            <person name="Yasawong M."/>
            <person name="Rohde M."/>
            <person name="Pukall R."/>
            <person name="Spring S."/>
            <person name="Goker M."/>
            <person name="Woyke T."/>
            <person name="Bristow J."/>
            <person name="Eisen J.A."/>
            <person name="Markowitz V."/>
            <person name="Hugenholtz P."/>
            <person name="Kyrpides N.C."/>
            <person name="Klenk H.P."/>
        </authorList>
    </citation>
    <scope>NUCLEOTIDE SEQUENCE [LARGE SCALE GENOMIC DNA]</scope>
    <source>
        <strain evidence="6">ATCC 51220 / DSM 2926 / LMG 16218 / CuHBu1</strain>
    </source>
</reference>
<dbReference type="EMBL" id="CP002281">
    <property type="protein sequence ID" value="ADO81873.1"/>
    <property type="molecule type" value="Genomic_DNA"/>
</dbReference>
<dbReference type="STRING" id="572544.Ilyop_0084"/>
<dbReference type="InterPro" id="IPR008920">
    <property type="entry name" value="TF_FadR/GntR_C"/>
</dbReference>
<dbReference type="HOGENOM" id="CLU_017584_5_1_0"/>
<name>E3H6I8_ILYPC</name>
<dbReference type="CDD" id="cd07377">
    <property type="entry name" value="WHTH_GntR"/>
    <property type="match status" value="1"/>
</dbReference>
<evidence type="ECO:0000313" key="5">
    <source>
        <dbReference type="EMBL" id="ADO81873.1"/>
    </source>
</evidence>
<keyword evidence="6" id="KW-1185">Reference proteome</keyword>
<dbReference type="Pfam" id="PF07729">
    <property type="entry name" value="FCD"/>
    <property type="match status" value="1"/>
</dbReference>
<feature type="domain" description="HTH gntR-type" evidence="4">
    <location>
        <begin position="6"/>
        <end position="73"/>
    </location>
</feature>
<evidence type="ECO:0000259" key="4">
    <source>
        <dbReference type="PROSITE" id="PS50949"/>
    </source>
</evidence>
<dbReference type="PANTHER" id="PTHR43537">
    <property type="entry name" value="TRANSCRIPTIONAL REGULATOR, GNTR FAMILY"/>
    <property type="match status" value="1"/>
</dbReference>
<dbReference type="InterPro" id="IPR036390">
    <property type="entry name" value="WH_DNA-bd_sf"/>
</dbReference>
<dbReference type="SUPFAM" id="SSF48008">
    <property type="entry name" value="GntR ligand-binding domain-like"/>
    <property type="match status" value="1"/>
</dbReference>
<dbReference type="Gene3D" id="1.20.120.530">
    <property type="entry name" value="GntR ligand-binding domain-like"/>
    <property type="match status" value="1"/>
</dbReference>
<dbReference type="PRINTS" id="PR00035">
    <property type="entry name" value="HTHGNTR"/>
</dbReference>
<sequence>MIEKQLAYKYKLYEKIKEDIITGVYSQGEVLNERKLSKTMGISRTPVREALQLLSHDGWVVNEIYKGTVVRTFEEGYVLNTLKVRTALELLAIEDAILYMNNQGIEEIDEIIYRQEKSLIDYNPTEFMKLDREFHDKIYSFSKNNVLIDLLKNFNDIIRYFGIQALTIPERNLHTLKEHKNIVSEMKNKNIEEAKKTMETHMLMTGSAIFEYSGKK</sequence>
<keyword evidence="3" id="KW-0804">Transcription</keyword>
<keyword evidence="2" id="KW-0238">DNA-binding</keyword>
<evidence type="ECO:0000256" key="3">
    <source>
        <dbReference type="ARBA" id="ARBA00023163"/>
    </source>
</evidence>